<protein>
    <submittedName>
        <fullName evidence="4">Pilus assembly protein</fullName>
    </submittedName>
</protein>
<dbReference type="KEGG" id="cber:B5D82_06970"/>
<dbReference type="PANTHER" id="PTHR43212">
    <property type="entry name" value="QUERCETIN 2,3-DIOXYGENASE"/>
    <property type="match status" value="1"/>
</dbReference>
<dbReference type="Pfam" id="PF02678">
    <property type="entry name" value="Pirin"/>
    <property type="match status" value="1"/>
</dbReference>
<dbReference type="OrthoDB" id="321327at2"/>
<evidence type="ECO:0000313" key="4">
    <source>
        <dbReference type="EMBL" id="ASP47516.1"/>
    </source>
</evidence>
<dbReference type="AlphaFoldDB" id="A0A222G6J0"/>
<dbReference type="PANTHER" id="PTHR43212:SF3">
    <property type="entry name" value="QUERCETIN 2,3-DIOXYGENASE"/>
    <property type="match status" value="1"/>
</dbReference>
<reference evidence="4 5" key="1">
    <citation type="submission" date="2017-08" db="EMBL/GenBank/DDBJ databases">
        <title>Complete genome of Colwellia sp. NB097-1, a psychrophile bacterium ioslated from Bering Sea.</title>
        <authorList>
            <person name="Chen X."/>
        </authorList>
    </citation>
    <scope>NUCLEOTIDE SEQUENCE [LARGE SCALE GENOMIC DNA]</scope>
    <source>
        <strain evidence="4 5">NB097-1</strain>
    </source>
</reference>
<comment type="similarity">
    <text evidence="1 2">Belongs to the pirin family.</text>
</comment>
<dbReference type="InterPro" id="IPR003829">
    <property type="entry name" value="Pirin_N_dom"/>
</dbReference>
<keyword evidence="5" id="KW-1185">Reference proteome</keyword>
<evidence type="ECO:0000259" key="3">
    <source>
        <dbReference type="Pfam" id="PF02678"/>
    </source>
</evidence>
<gene>
    <name evidence="4" type="ORF">B5D82_06970</name>
</gene>
<dbReference type="Gene3D" id="2.60.120.10">
    <property type="entry name" value="Jelly Rolls"/>
    <property type="match status" value="1"/>
</dbReference>
<dbReference type="SUPFAM" id="SSF51182">
    <property type="entry name" value="RmlC-like cupins"/>
    <property type="match status" value="1"/>
</dbReference>
<dbReference type="RefSeq" id="WP_081150222.1">
    <property type="nucleotide sequence ID" value="NZ_CP020465.1"/>
</dbReference>
<organism evidence="4 5">
    <name type="scientific">Cognaticolwellia beringensis</name>
    <dbReference type="NCBI Taxonomy" id="1967665"/>
    <lineage>
        <taxon>Bacteria</taxon>
        <taxon>Pseudomonadati</taxon>
        <taxon>Pseudomonadota</taxon>
        <taxon>Gammaproteobacteria</taxon>
        <taxon>Alteromonadales</taxon>
        <taxon>Colwelliaceae</taxon>
        <taxon>Cognaticolwellia</taxon>
    </lineage>
</organism>
<proteinExistence type="inferred from homology"/>
<evidence type="ECO:0000313" key="5">
    <source>
        <dbReference type="Proteomes" id="UP000202259"/>
    </source>
</evidence>
<dbReference type="InterPro" id="IPR012093">
    <property type="entry name" value="Pirin"/>
</dbReference>
<dbReference type="Proteomes" id="UP000202259">
    <property type="component" value="Chromosome"/>
</dbReference>
<accession>A0A222G6J0</accession>
<dbReference type="InterPro" id="IPR011051">
    <property type="entry name" value="RmlC_Cupin_sf"/>
</dbReference>
<name>A0A222G6J0_9GAMM</name>
<evidence type="ECO:0000256" key="1">
    <source>
        <dbReference type="ARBA" id="ARBA00008416"/>
    </source>
</evidence>
<dbReference type="EMBL" id="CP020465">
    <property type="protein sequence ID" value="ASP47516.1"/>
    <property type="molecule type" value="Genomic_DNA"/>
</dbReference>
<dbReference type="InterPro" id="IPR014710">
    <property type="entry name" value="RmlC-like_jellyroll"/>
</dbReference>
<sequence length="232" mass="25502">MQKLTFEQLPQDGFAGLIERHFVINQNYFGRSKTLALPGLGQFVYLSDANFLPFGETRMHGHKEVDVISVMVAGEVEHQGSLGHGERLTAGSVQVQRAGAEGFRHNEVNPGDQQNQMIQLWVLPDELGEPAGYKVYQPKSGELTKVYGGEKNQPSTFDSTISISVSNTVEQQNITISGETLVYLCHGEANINGELINARSLIHDKKGISFTALSAGQAIFIYPSKQLNLIKK</sequence>
<evidence type="ECO:0000256" key="2">
    <source>
        <dbReference type="RuleBase" id="RU003457"/>
    </source>
</evidence>
<feature type="domain" description="Pirin N-terminal" evidence="3">
    <location>
        <begin position="56"/>
        <end position="122"/>
    </location>
</feature>